<dbReference type="InterPro" id="IPR038765">
    <property type="entry name" value="Papain-like_cys_pep_sf"/>
</dbReference>
<reference evidence="2 3" key="1">
    <citation type="journal article" date="2015" name="Microbiome">
        <title>Genomic resolution of linkages in carbon, nitrogen, and sulfur cycling among widespread estuary sediment bacteria.</title>
        <authorList>
            <person name="Baker B.J."/>
            <person name="Lazar C.S."/>
            <person name="Teske A.P."/>
            <person name="Dick G.J."/>
        </authorList>
    </citation>
    <scope>NUCLEOTIDE SEQUENCE [LARGE SCALE GENOMIC DNA]</scope>
    <source>
        <strain evidence="2">SM23_60</strain>
    </source>
</reference>
<protein>
    <recommendedName>
        <fullName evidence="1">Transglutaminase-like domain-containing protein</fullName>
    </recommendedName>
</protein>
<feature type="non-terminal residue" evidence="2">
    <location>
        <position position="252"/>
    </location>
</feature>
<gene>
    <name evidence="2" type="ORF">AMJ87_10175</name>
</gene>
<dbReference type="EMBL" id="LJUO01000118">
    <property type="protein sequence ID" value="KPK69623.1"/>
    <property type="molecule type" value="Genomic_DNA"/>
</dbReference>
<sequence length="252" mass="28688">MNQILAYYTQQSVITDPGEYAHLYADLPSDIPALCTVTQNMLLHIFWIPAYGVELSEERKKEVNIRTVAGMLARIAELDDQLVTVPRTPEQRLVGNCRDFTVFLCSMLRHKGIPARARCGFARYFTPGKYEDHWVCEYWNADEKRWVQVDAQLDSIQIKTLKIDFNPCDVPGDKFLNGGKVWKGCRAGDIDPALCGIFEMKGLWFVQGDLVRDCMALNRVEVLPWDCNALMPGPDQQVSEANYELLDNVAHL</sequence>
<dbReference type="Gene3D" id="3.10.620.30">
    <property type="match status" value="1"/>
</dbReference>
<feature type="domain" description="Transglutaminase-like" evidence="1">
    <location>
        <begin position="94"/>
        <end position="151"/>
    </location>
</feature>
<dbReference type="Pfam" id="PF01841">
    <property type="entry name" value="Transglut_core"/>
    <property type="match status" value="1"/>
</dbReference>
<comment type="caution">
    <text evidence="2">The sequence shown here is derived from an EMBL/GenBank/DDBJ whole genome shotgun (WGS) entry which is preliminary data.</text>
</comment>
<evidence type="ECO:0000259" key="1">
    <source>
        <dbReference type="Pfam" id="PF01841"/>
    </source>
</evidence>
<evidence type="ECO:0000313" key="2">
    <source>
        <dbReference type="EMBL" id="KPK69623.1"/>
    </source>
</evidence>
<dbReference type="Proteomes" id="UP000051096">
    <property type="component" value="Unassembled WGS sequence"/>
</dbReference>
<accession>A0A0S8G920</accession>
<name>A0A0S8G920_UNCW3</name>
<dbReference type="AlphaFoldDB" id="A0A0S8G920"/>
<dbReference type="PATRIC" id="fig|1703780.3.peg.1180"/>
<dbReference type="SUPFAM" id="SSF54001">
    <property type="entry name" value="Cysteine proteinases"/>
    <property type="match status" value="1"/>
</dbReference>
<evidence type="ECO:0000313" key="3">
    <source>
        <dbReference type="Proteomes" id="UP000051096"/>
    </source>
</evidence>
<dbReference type="InterPro" id="IPR002931">
    <property type="entry name" value="Transglutaminase-like"/>
</dbReference>
<organism evidence="2 3">
    <name type="scientific">candidate division WOR_3 bacterium SM23_60</name>
    <dbReference type="NCBI Taxonomy" id="1703780"/>
    <lineage>
        <taxon>Bacteria</taxon>
        <taxon>Bacteria division WOR-3</taxon>
    </lineage>
</organism>
<proteinExistence type="predicted"/>